<protein>
    <submittedName>
        <fullName evidence="5">AraC family transcriptional reguator</fullName>
    </submittedName>
</protein>
<comment type="caution">
    <text evidence="5">The sequence shown here is derived from an EMBL/GenBank/DDBJ whole genome shotgun (WGS) entry which is preliminary data.</text>
</comment>
<dbReference type="GO" id="GO:0003700">
    <property type="term" value="F:DNA-binding transcription factor activity"/>
    <property type="evidence" value="ECO:0007669"/>
    <property type="project" value="InterPro"/>
</dbReference>
<dbReference type="InterPro" id="IPR009057">
    <property type="entry name" value="Homeodomain-like_sf"/>
</dbReference>
<proteinExistence type="predicted"/>
<name>A0A0L8V5D2_9BACT</name>
<evidence type="ECO:0000256" key="2">
    <source>
        <dbReference type="ARBA" id="ARBA00023125"/>
    </source>
</evidence>
<evidence type="ECO:0000256" key="3">
    <source>
        <dbReference type="ARBA" id="ARBA00023163"/>
    </source>
</evidence>
<dbReference type="SMART" id="SM00342">
    <property type="entry name" value="HTH_ARAC"/>
    <property type="match status" value="1"/>
</dbReference>
<keyword evidence="1" id="KW-0805">Transcription regulation</keyword>
<organism evidence="5 6">
    <name type="scientific">Sunxiuqinia dokdonensis</name>
    <dbReference type="NCBI Taxonomy" id="1409788"/>
    <lineage>
        <taxon>Bacteria</taxon>
        <taxon>Pseudomonadati</taxon>
        <taxon>Bacteroidota</taxon>
        <taxon>Bacteroidia</taxon>
        <taxon>Marinilabiliales</taxon>
        <taxon>Prolixibacteraceae</taxon>
        <taxon>Sunxiuqinia</taxon>
    </lineage>
</organism>
<dbReference type="RefSeq" id="WP_053185840.1">
    <property type="nucleotide sequence ID" value="NZ_LGIA01000180.1"/>
</dbReference>
<dbReference type="PROSITE" id="PS01124">
    <property type="entry name" value="HTH_ARAC_FAMILY_2"/>
    <property type="match status" value="1"/>
</dbReference>
<dbReference type="InterPro" id="IPR018062">
    <property type="entry name" value="HTH_AraC-typ_CS"/>
</dbReference>
<dbReference type="STRING" id="1409788.NC99_34490"/>
<keyword evidence="3" id="KW-0804">Transcription</keyword>
<evidence type="ECO:0000256" key="1">
    <source>
        <dbReference type="ARBA" id="ARBA00023015"/>
    </source>
</evidence>
<dbReference type="AlphaFoldDB" id="A0A0L8V5D2"/>
<dbReference type="Pfam" id="PF12833">
    <property type="entry name" value="HTH_18"/>
    <property type="match status" value="1"/>
</dbReference>
<keyword evidence="6" id="KW-1185">Reference proteome</keyword>
<dbReference type="PROSITE" id="PS00041">
    <property type="entry name" value="HTH_ARAC_FAMILY_1"/>
    <property type="match status" value="1"/>
</dbReference>
<evidence type="ECO:0000313" key="6">
    <source>
        <dbReference type="Proteomes" id="UP000036958"/>
    </source>
</evidence>
<evidence type="ECO:0000313" key="5">
    <source>
        <dbReference type="EMBL" id="KOH43680.1"/>
    </source>
</evidence>
<dbReference type="EMBL" id="LGIA01000180">
    <property type="protein sequence ID" value="KOH43680.1"/>
    <property type="molecule type" value="Genomic_DNA"/>
</dbReference>
<dbReference type="OrthoDB" id="952277at2"/>
<dbReference type="SUPFAM" id="SSF46689">
    <property type="entry name" value="Homeodomain-like"/>
    <property type="match status" value="1"/>
</dbReference>
<keyword evidence="2" id="KW-0238">DNA-binding</keyword>
<dbReference type="Proteomes" id="UP000036958">
    <property type="component" value="Unassembled WGS sequence"/>
</dbReference>
<dbReference type="Gene3D" id="1.10.10.60">
    <property type="entry name" value="Homeodomain-like"/>
    <property type="match status" value="1"/>
</dbReference>
<dbReference type="GO" id="GO:0043565">
    <property type="term" value="F:sequence-specific DNA binding"/>
    <property type="evidence" value="ECO:0007669"/>
    <property type="project" value="InterPro"/>
</dbReference>
<gene>
    <name evidence="5" type="ORF">NC99_34490</name>
</gene>
<reference evidence="6" key="1">
    <citation type="submission" date="2015-07" db="EMBL/GenBank/DDBJ databases">
        <title>Genome sequencing of Sunxiuqinia dokdonensis strain SK.</title>
        <authorList>
            <person name="Ahn S."/>
            <person name="Kim B.-C."/>
        </authorList>
    </citation>
    <scope>NUCLEOTIDE SEQUENCE [LARGE SCALE GENOMIC DNA]</scope>
    <source>
        <strain evidence="6">SK</strain>
    </source>
</reference>
<dbReference type="InterPro" id="IPR018060">
    <property type="entry name" value="HTH_AraC"/>
</dbReference>
<evidence type="ECO:0000259" key="4">
    <source>
        <dbReference type="PROSITE" id="PS01124"/>
    </source>
</evidence>
<accession>A0A0L8V5D2</accession>
<dbReference type="PANTHER" id="PTHR43280">
    <property type="entry name" value="ARAC-FAMILY TRANSCRIPTIONAL REGULATOR"/>
    <property type="match status" value="1"/>
</dbReference>
<dbReference type="PANTHER" id="PTHR43280:SF28">
    <property type="entry name" value="HTH-TYPE TRANSCRIPTIONAL ACTIVATOR RHAS"/>
    <property type="match status" value="1"/>
</dbReference>
<dbReference type="PATRIC" id="fig|1409788.3.peg.3537"/>
<feature type="domain" description="HTH araC/xylS-type" evidence="4">
    <location>
        <begin position="75"/>
        <end position="175"/>
    </location>
</feature>
<sequence>MDINIKNMVCQRCILVVSQIFERAGIEIENIQLGKVKTTNEVAPGKLEQVDKSLKRMGFEIINDSKGRLIESIKNITVDYVYHHSGESKMNFSEYLTGKLNLDYPYLSSLFSSVEGTTIEKYMISLKIERVKELLVYDEKTLSEIAFEMGYSSVAHLSGQFKKITGFTPSYFKKLREQNRKSINDV</sequence>